<dbReference type="GO" id="GO:0005886">
    <property type="term" value="C:plasma membrane"/>
    <property type="evidence" value="ECO:0007669"/>
    <property type="project" value="UniProtKB-SubCell"/>
</dbReference>
<feature type="transmembrane region" description="Helical" evidence="8">
    <location>
        <begin position="60"/>
        <end position="85"/>
    </location>
</feature>
<proteinExistence type="inferred from homology"/>
<dbReference type="NCBIfam" id="TIGR01569">
    <property type="entry name" value="A_tha_TIGR01569"/>
    <property type="match status" value="1"/>
</dbReference>
<feature type="transmembrane region" description="Helical" evidence="8">
    <location>
        <begin position="20"/>
        <end position="40"/>
    </location>
</feature>
<dbReference type="AlphaFoldDB" id="A0AAV5KN91"/>
<feature type="transmembrane region" description="Helical" evidence="8">
    <location>
        <begin position="97"/>
        <end position="122"/>
    </location>
</feature>
<gene>
    <name evidence="10" type="ORF">SLEP1_g35424</name>
</gene>
<comment type="caution">
    <text evidence="10">The sequence shown here is derived from an EMBL/GenBank/DDBJ whole genome shotgun (WGS) entry which is preliminary data.</text>
</comment>
<evidence type="ECO:0000259" key="9">
    <source>
        <dbReference type="Pfam" id="PF04535"/>
    </source>
</evidence>
<dbReference type="Proteomes" id="UP001054252">
    <property type="component" value="Unassembled WGS sequence"/>
</dbReference>
<evidence type="ECO:0000256" key="8">
    <source>
        <dbReference type="RuleBase" id="RU361233"/>
    </source>
</evidence>
<evidence type="ECO:0000256" key="4">
    <source>
        <dbReference type="ARBA" id="ARBA00022475"/>
    </source>
</evidence>
<dbReference type="InterPro" id="IPR044173">
    <property type="entry name" value="CASPL"/>
</dbReference>
<keyword evidence="4 8" id="KW-1003">Cell membrane</keyword>
<evidence type="ECO:0000256" key="6">
    <source>
        <dbReference type="ARBA" id="ARBA00022989"/>
    </source>
</evidence>
<dbReference type="Pfam" id="PF04535">
    <property type="entry name" value="CASP_dom"/>
    <property type="match status" value="1"/>
</dbReference>
<dbReference type="InterPro" id="IPR006702">
    <property type="entry name" value="CASP_dom"/>
</dbReference>
<comment type="subcellular location">
    <subcellularLocation>
        <location evidence="1 8">Cell membrane</location>
        <topology evidence="1 8">Multi-pass membrane protein</topology>
    </subcellularLocation>
</comment>
<evidence type="ECO:0000256" key="2">
    <source>
        <dbReference type="ARBA" id="ARBA00007651"/>
    </source>
</evidence>
<keyword evidence="11" id="KW-1185">Reference proteome</keyword>
<comment type="subunit">
    <text evidence="3 8">Homodimer and heterodimers.</text>
</comment>
<keyword evidence="5 8" id="KW-0812">Transmembrane</keyword>
<name>A0AAV5KN91_9ROSI</name>
<sequence>MALQPKSIGTPTKGFFKTQIILRILAAAFTLAAIFVLVTAKQSVVVFGIVLQARYDYTTAFRFVLGADAVVCGFSLLSVVFVCMLSRSESHVKTHFFLYLHDLFMMLVMISGCAAGTAVGYVGKFGEEKMGWFGFCDRVTKFCNQVTISMVLSYLAFFCYLAMTIMSPRKFMYKVIE</sequence>
<organism evidence="10 11">
    <name type="scientific">Rubroshorea leprosula</name>
    <dbReference type="NCBI Taxonomy" id="152421"/>
    <lineage>
        <taxon>Eukaryota</taxon>
        <taxon>Viridiplantae</taxon>
        <taxon>Streptophyta</taxon>
        <taxon>Embryophyta</taxon>
        <taxon>Tracheophyta</taxon>
        <taxon>Spermatophyta</taxon>
        <taxon>Magnoliopsida</taxon>
        <taxon>eudicotyledons</taxon>
        <taxon>Gunneridae</taxon>
        <taxon>Pentapetalae</taxon>
        <taxon>rosids</taxon>
        <taxon>malvids</taxon>
        <taxon>Malvales</taxon>
        <taxon>Dipterocarpaceae</taxon>
        <taxon>Rubroshorea</taxon>
    </lineage>
</organism>
<dbReference type="PANTHER" id="PTHR36488">
    <property type="entry name" value="CASP-LIKE PROTEIN 1U1"/>
    <property type="match status" value="1"/>
</dbReference>
<dbReference type="InterPro" id="IPR006459">
    <property type="entry name" value="CASP/CASPL"/>
</dbReference>
<dbReference type="EMBL" id="BPVZ01000071">
    <property type="protein sequence ID" value="GKV26064.1"/>
    <property type="molecule type" value="Genomic_DNA"/>
</dbReference>
<accession>A0AAV5KN91</accession>
<evidence type="ECO:0000256" key="1">
    <source>
        <dbReference type="ARBA" id="ARBA00004651"/>
    </source>
</evidence>
<reference evidence="10 11" key="1">
    <citation type="journal article" date="2021" name="Commun. Biol.">
        <title>The genome of Shorea leprosula (Dipterocarpaceae) highlights the ecological relevance of drought in aseasonal tropical rainforests.</title>
        <authorList>
            <person name="Ng K.K.S."/>
            <person name="Kobayashi M.J."/>
            <person name="Fawcett J.A."/>
            <person name="Hatakeyama M."/>
            <person name="Paape T."/>
            <person name="Ng C.H."/>
            <person name="Ang C.C."/>
            <person name="Tnah L.H."/>
            <person name="Lee C.T."/>
            <person name="Nishiyama T."/>
            <person name="Sese J."/>
            <person name="O'Brien M.J."/>
            <person name="Copetti D."/>
            <person name="Mohd Noor M.I."/>
            <person name="Ong R.C."/>
            <person name="Putra M."/>
            <person name="Sireger I.Z."/>
            <person name="Indrioko S."/>
            <person name="Kosugi Y."/>
            <person name="Izuno A."/>
            <person name="Isagi Y."/>
            <person name="Lee S.L."/>
            <person name="Shimizu K.K."/>
        </authorList>
    </citation>
    <scope>NUCLEOTIDE SEQUENCE [LARGE SCALE GENOMIC DNA]</scope>
    <source>
        <strain evidence="10">214</strain>
    </source>
</reference>
<dbReference type="PANTHER" id="PTHR36488:SF8">
    <property type="entry name" value="CASP-LIKE PROTEIN 1U1"/>
    <property type="match status" value="1"/>
</dbReference>
<evidence type="ECO:0000313" key="11">
    <source>
        <dbReference type="Proteomes" id="UP001054252"/>
    </source>
</evidence>
<evidence type="ECO:0000313" key="10">
    <source>
        <dbReference type="EMBL" id="GKV26064.1"/>
    </source>
</evidence>
<evidence type="ECO:0000256" key="3">
    <source>
        <dbReference type="ARBA" id="ARBA00011489"/>
    </source>
</evidence>
<evidence type="ECO:0000256" key="5">
    <source>
        <dbReference type="ARBA" id="ARBA00022692"/>
    </source>
</evidence>
<keyword evidence="6 8" id="KW-1133">Transmembrane helix</keyword>
<evidence type="ECO:0000256" key="7">
    <source>
        <dbReference type="ARBA" id="ARBA00023136"/>
    </source>
</evidence>
<protein>
    <recommendedName>
        <fullName evidence="8">CASP-like protein</fullName>
    </recommendedName>
</protein>
<comment type="similarity">
    <text evidence="2 8">Belongs to the Casparian strip membrane proteins (CASP) family.</text>
</comment>
<feature type="domain" description="Casparian strip membrane protein" evidence="9">
    <location>
        <begin position="16"/>
        <end position="159"/>
    </location>
</feature>
<feature type="transmembrane region" description="Helical" evidence="8">
    <location>
        <begin position="142"/>
        <end position="163"/>
    </location>
</feature>
<keyword evidence="7 8" id="KW-0472">Membrane</keyword>